<dbReference type="InterPro" id="IPR009075">
    <property type="entry name" value="AcylCo_DH/oxidase_C"/>
</dbReference>
<reference evidence="10 11" key="1">
    <citation type="submission" date="2018-05" db="EMBL/GenBank/DDBJ databases">
        <title>Genomic Encyclopedia of Type Strains, Phase IV (KMG-IV): sequencing the most valuable type-strain genomes for metagenomic binning, comparative biology and taxonomic classification.</title>
        <authorList>
            <person name="Goeker M."/>
        </authorList>
    </citation>
    <scope>NUCLEOTIDE SEQUENCE [LARGE SCALE GENOMIC DNA]</scope>
    <source>
        <strain evidence="10 11">DSM 14263</strain>
    </source>
</reference>
<dbReference type="AlphaFoldDB" id="A0A316IGK3"/>
<comment type="cofactor">
    <cofactor evidence="1 6">
        <name>FAD</name>
        <dbReference type="ChEBI" id="CHEBI:57692"/>
    </cofactor>
</comment>
<dbReference type="GO" id="GO:0003995">
    <property type="term" value="F:acyl-CoA dehydrogenase activity"/>
    <property type="evidence" value="ECO:0007669"/>
    <property type="project" value="TreeGrafter"/>
</dbReference>
<evidence type="ECO:0000259" key="7">
    <source>
        <dbReference type="Pfam" id="PF00441"/>
    </source>
</evidence>
<feature type="domain" description="Acyl-CoA dehydrogenase/oxidase N-terminal" evidence="9">
    <location>
        <begin position="6"/>
        <end position="116"/>
    </location>
</feature>
<dbReference type="Gene3D" id="1.10.540.10">
    <property type="entry name" value="Acyl-CoA dehydrogenase/oxidase, N-terminal domain"/>
    <property type="match status" value="1"/>
</dbReference>
<dbReference type="Proteomes" id="UP000245812">
    <property type="component" value="Unassembled WGS sequence"/>
</dbReference>
<evidence type="ECO:0000313" key="11">
    <source>
        <dbReference type="Proteomes" id="UP000245812"/>
    </source>
</evidence>
<dbReference type="CDD" id="cd00567">
    <property type="entry name" value="ACAD"/>
    <property type="match status" value="1"/>
</dbReference>
<keyword evidence="5 6" id="KW-0560">Oxidoreductase</keyword>
<name>A0A316IGK3_9GAMM</name>
<keyword evidence="11" id="KW-1185">Reference proteome</keyword>
<evidence type="ECO:0000313" key="10">
    <source>
        <dbReference type="EMBL" id="PWK91910.1"/>
    </source>
</evidence>
<keyword evidence="3 6" id="KW-0285">Flavoprotein</keyword>
<dbReference type="Gene3D" id="2.40.110.10">
    <property type="entry name" value="Butyryl-CoA Dehydrogenase, subunit A, domain 2"/>
    <property type="match status" value="1"/>
</dbReference>
<accession>A0A316IGK3</accession>
<dbReference type="Pfam" id="PF00441">
    <property type="entry name" value="Acyl-CoA_dh_1"/>
    <property type="match status" value="1"/>
</dbReference>
<evidence type="ECO:0000256" key="4">
    <source>
        <dbReference type="ARBA" id="ARBA00022827"/>
    </source>
</evidence>
<dbReference type="InterPro" id="IPR013786">
    <property type="entry name" value="AcylCoA_DH/ox_N"/>
</dbReference>
<dbReference type="InterPro" id="IPR036250">
    <property type="entry name" value="AcylCo_DH-like_C"/>
</dbReference>
<dbReference type="Gene3D" id="1.20.140.10">
    <property type="entry name" value="Butyryl-CoA Dehydrogenase, subunit A, domain 3"/>
    <property type="match status" value="1"/>
</dbReference>
<dbReference type="Pfam" id="PF02770">
    <property type="entry name" value="Acyl-CoA_dh_M"/>
    <property type="match status" value="1"/>
</dbReference>
<evidence type="ECO:0000259" key="9">
    <source>
        <dbReference type="Pfam" id="PF02771"/>
    </source>
</evidence>
<dbReference type="InterPro" id="IPR006091">
    <property type="entry name" value="Acyl-CoA_Oxase/DH_mid-dom"/>
</dbReference>
<dbReference type="InterPro" id="IPR046373">
    <property type="entry name" value="Acyl-CoA_Oxase/DH_mid-dom_sf"/>
</dbReference>
<dbReference type="GO" id="GO:0050660">
    <property type="term" value="F:flavin adenine dinucleotide binding"/>
    <property type="evidence" value="ECO:0007669"/>
    <property type="project" value="InterPro"/>
</dbReference>
<proteinExistence type="inferred from homology"/>
<dbReference type="PANTHER" id="PTHR43884">
    <property type="entry name" value="ACYL-COA DEHYDROGENASE"/>
    <property type="match status" value="1"/>
</dbReference>
<dbReference type="PANTHER" id="PTHR43884:SF20">
    <property type="entry name" value="ACYL-COA DEHYDROGENASE FADE28"/>
    <property type="match status" value="1"/>
</dbReference>
<comment type="similarity">
    <text evidence="2 6">Belongs to the acyl-CoA dehydrogenase family.</text>
</comment>
<evidence type="ECO:0000256" key="1">
    <source>
        <dbReference type="ARBA" id="ARBA00001974"/>
    </source>
</evidence>
<feature type="domain" description="Acyl-CoA oxidase/dehydrogenase middle" evidence="8">
    <location>
        <begin position="125"/>
        <end position="213"/>
    </location>
</feature>
<evidence type="ECO:0000256" key="5">
    <source>
        <dbReference type="ARBA" id="ARBA00023002"/>
    </source>
</evidence>
<evidence type="ECO:0000256" key="2">
    <source>
        <dbReference type="ARBA" id="ARBA00009347"/>
    </source>
</evidence>
<dbReference type="InterPro" id="IPR037069">
    <property type="entry name" value="AcylCoA_DH/ox_N_sf"/>
</dbReference>
<dbReference type="SUPFAM" id="SSF47203">
    <property type="entry name" value="Acyl-CoA dehydrogenase C-terminal domain-like"/>
    <property type="match status" value="1"/>
</dbReference>
<sequence length="391" mass="42532">MDFSLSQEQQIFQDSARRMLETECRFETRGPLIAKGSFDGDRWRAIAEMGWLGMALPEEHGGFGGGAIETALLMEEIGRVLMVEPVWAIAVLTAHALLASGDERALALLPRLVAGEVLPVLAHNEADAGGVTEHVATVATPTAQGGWRISGEKTLVVGGNIADRFLVSARTSGRTGDREGISLFLVAADAAGLRRQNVRLIDNRWAAHLLLENVQVDKADVIGRVGGAIDALDEAHAYGLLAACAEAIGVMDRALWITRDYLKVRKQFGTTLSSFQALQHRMSEMLIELELSRSMLHRALSLFHAGPEIRRQALAAAKVHIGRSGKFVCGQAIQLHGGIGVTEEYVIGHYFKRMTTIEHELGHSHFHLQRLAELEQRRGTPVAPLAARNAA</sequence>
<evidence type="ECO:0008006" key="12">
    <source>
        <dbReference type="Google" id="ProtNLM"/>
    </source>
</evidence>
<comment type="caution">
    <text evidence="10">The sequence shown here is derived from an EMBL/GenBank/DDBJ whole genome shotgun (WGS) entry which is preliminary data.</text>
</comment>
<dbReference type="Pfam" id="PF02771">
    <property type="entry name" value="Acyl-CoA_dh_N"/>
    <property type="match status" value="1"/>
</dbReference>
<feature type="domain" description="Acyl-CoA dehydrogenase/oxidase C-terminal" evidence="7">
    <location>
        <begin position="241"/>
        <end position="372"/>
    </location>
</feature>
<keyword evidence="4 6" id="KW-0274">FAD</keyword>
<gene>
    <name evidence="10" type="ORF">C7456_10329</name>
</gene>
<dbReference type="EMBL" id="QGHC01000003">
    <property type="protein sequence ID" value="PWK91910.1"/>
    <property type="molecule type" value="Genomic_DNA"/>
</dbReference>
<dbReference type="RefSeq" id="WP_109722503.1">
    <property type="nucleotide sequence ID" value="NZ_MSZV01000069.1"/>
</dbReference>
<dbReference type="SUPFAM" id="SSF56645">
    <property type="entry name" value="Acyl-CoA dehydrogenase NM domain-like"/>
    <property type="match status" value="1"/>
</dbReference>
<protein>
    <recommendedName>
        <fullName evidence="12">Alkylation response protein AidB-like acyl-CoA dehydrogenase</fullName>
    </recommendedName>
</protein>
<organism evidence="10 11">
    <name type="scientific">Fulvimonas soli</name>
    <dbReference type="NCBI Taxonomy" id="155197"/>
    <lineage>
        <taxon>Bacteria</taxon>
        <taxon>Pseudomonadati</taxon>
        <taxon>Pseudomonadota</taxon>
        <taxon>Gammaproteobacteria</taxon>
        <taxon>Lysobacterales</taxon>
        <taxon>Rhodanobacteraceae</taxon>
        <taxon>Fulvimonas</taxon>
    </lineage>
</organism>
<evidence type="ECO:0000256" key="3">
    <source>
        <dbReference type="ARBA" id="ARBA00022630"/>
    </source>
</evidence>
<evidence type="ECO:0000259" key="8">
    <source>
        <dbReference type="Pfam" id="PF02770"/>
    </source>
</evidence>
<evidence type="ECO:0000256" key="6">
    <source>
        <dbReference type="RuleBase" id="RU362125"/>
    </source>
</evidence>
<dbReference type="InterPro" id="IPR009100">
    <property type="entry name" value="AcylCoA_DH/oxidase_NM_dom_sf"/>
</dbReference>
<dbReference type="OrthoDB" id="9769473at2"/>